<gene>
    <name evidence="1" type="ORF">UFOVP1005_30</name>
    <name evidence="2" type="ORF">UFOVP1344_30</name>
    <name evidence="3" type="ORF">UFOVP1602_10</name>
</gene>
<evidence type="ECO:0000313" key="3">
    <source>
        <dbReference type="EMBL" id="CAB4218126.1"/>
    </source>
</evidence>
<protein>
    <submittedName>
        <fullName evidence="2">Uncharacterized protein</fullName>
    </submittedName>
</protein>
<dbReference type="EMBL" id="LR797467">
    <property type="protein sequence ID" value="CAB4218126.1"/>
    <property type="molecule type" value="Genomic_DNA"/>
</dbReference>
<evidence type="ECO:0000313" key="1">
    <source>
        <dbReference type="EMBL" id="CAB4177598.1"/>
    </source>
</evidence>
<proteinExistence type="predicted"/>
<evidence type="ECO:0000313" key="2">
    <source>
        <dbReference type="EMBL" id="CAB4200166.1"/>
    </source>
</evidence>
<dbReference type="EMBL" id="LR796956">
    <property type="protein sequence ID" value="CAB4177598.1"/>
    <property type="molecule type" value="Genomic_DNA"/>
</dbReference>
<accession>A0A6J5RSQ8</accession>
<dbReference type="EMBL" id="LR797299">
    <property type="protein sequence ID" value="CAB4200166.1"/>
    <property type="molecule type" value="Genomic_DNA"/>
</dbReference>
<reference evidence="2" key="1">
    <citation type="submission" date="2020-05" db="EMBL/GenBank/DDBJ databases">
        <authorList>
            <person name="Chiriac C."/>
            <person name="Salcher M."/>
            <person name="Ghai R."/>
            <person name="Kavagutti S V."/>
        </authorList>
    </citation>
    <scope>NUCLEOTIDE SEQUENCE</scope>
</reference>
<sequence>MYDEEMDEFTREYILREMVRPLAGGYIIGGGVSSDGFPMLRIKFRDGREVWATISEDDEMNGGGRIMIEEINV</sequence>
<name>A0A6J5RSQ8_9CAUD</name>
<organism evidence="2">
    <name type="scientific">uncultured Caudovirales phage</name>
    <dbReference type="NCBI Taxonomy" id="2100421"/>
    <lineage>
        <taxon>Viruses</taxon>
        <taxon>Duplodnaviria</taxon>
        <taxon>Heunggongvirae</taxon>
        <taxon>Uroviricota</taxon>
        <taxon>Caudoviricetes</taxon>
        <taxon>Peduoviridae</taxon>
        <taxon>Maltschvirus</taxon>
        <taxon>Maltschvirus maltsch</taxon>
    </lineage>
</organism>